<keyword evidence="10" id="KW-1185">Reference proteome</keyword>
<dbReference type="SUPFAM" id="SSF144091">
    <property type="entry name" value="Rhomboid-like"/>
    <property type="match status" value="1"/>
</dbReference>
<evidence type="ECO:0000256" key="7">
    <source>
        <dbReference type="SAM" id="Phobius"/>
    </source>
</evidence>
<keyword evidence="5 7" id="KW-0472">Membrane</keyword>
<name>A0A8K0HI16_9ROSA</name>
<feature type="domain" description="Peptidase S54 rhomboid" evidence="8">
    <location>
        <begin position="63"/>
        <end position="103"/>
    </location>
</feature>
<gene>
    <name evidence="9" type="ORF">FNV43_RR08149</name>
</gene>
<dbReference type="GO" id="GO:0004252">
    <property type="term" value="F:serine-type endopeptidase activity"/>
    <property type="evidence" value="ECO:0007669"/>
    <property type="project" value="InterPro"/>
</dbReference>
<evidence type="ECO:0000256" key="2">
    <source>
        <dbReference type="ARBA" id="ARBA00009045"/>
    </source>
</evidence>
<dbReference type="Gene3D" id="1.20.1540.10">
    <property type="entry name" value="Rhomboid-like"/>
    <property type="match status" value="1"/>
</dbReference>
<sequence length="104" mass="11607">MPSLFTEEAPSAKWPMDASPLHKEDTLGQTVEALGRSTHNNIGSESSTDDELVSQEDAADLFKVCRIYTFILFHGSLLHILVNMMVLVPLGFEMERIMGFVFFG</sequence>
<organism evidence="9 10">
    <name type="scientific">Rhamnella rubrinervis</name>
    <dbReference type="NCBI Taxonomy" id="2594499"/>
    <lineage>
        <taxon>Eukaryota</taxon>
        <taxon>Viridiplantae</taxon>
        <taxon>Streptophyta</taxon>
        <taxon>Embryophyta</taxon>
        <taxon>Tracheophyta</taxon>
        <taxon>Spermatophyta</taxon>
        <taxon>Magnoliopsida</taxon>
        <taxon>eudicotyledons</taxon>
        <taxon>Gunneridae</taxon>
        <taxon>Pentapetalae</taxon>
        <taxon>rosids</taxon>
        <taxon>fabids</taxon>
        <taxon>Rosales</taxon>
        <taxon>Rhamnaceae</taxon>
        <taxon>rhamnoid group</taxon>
        <taxon>Rhamneae</taxon>
        <taxon>Rhamnella</taxon>
    </lineage>
</organism>
<comment type="similarity">
    <text evidence="2">Belongs to the peptidase S54 family.</text>
</comment>
<comment type="caution">
    <text evidence="9">The sequence shown here is derived from an EMBL/GenBank/DDBJ whole genome shotgun (WGS) entry which is preliminary data.</text>
</comment>
<evidence type="ECO:0000313" key="10">
    <source>
        <dbReference type="Proteomes" id="UP000796880"/>
    </source>
</evidence>
<evidence type="ECO:0000256" key="4">
    <source>
        <dbReference type="ARBA" id="ARBA00022989"/>
    </source>
</evidence>
<dbReference type="AlphaFoldDB" id="A0A8K0HI16"/>
<protein>
    <recommendedName>
        <fullName evidence="8">Peptidase S54 rhomboid domain-containing protein</fullName>
    </recommendedName>
</protein>
<evidence type="ECO:0000313" key="9">
    <source>
        <dbReference type="EMBL" id="KAF3452053.1"/>
    </source>
</evidence>
<evidence type="ECO:0000256" key="6">
    <source>
        <dbReference type="SAM" id="MobiDB-lite"/>
    </source>
</evidence>
<evidence type="ECO:0000256" key="5">
    <source>
        <dbReference type="ARBA" id="ARBA00023136"/>
    </source>
</evidence>
<feature type="region of interest" description="Disordered" evidence="6">
    <location>
        <begin position="1"/>
        <end position="20"/>
    </location>
</feature>
<dbReference type="GO" id="GO:0016020">
    <property type="term" value="C:membrane"/>
    <property type="evidence" value="ECO:0007669"/>
    <property type="project" value="UniProtKB-SubCell"/>
</dbReference>
<dbReference type="OrthoDB" id="10257275at2759"/>
<dbReference type="Pfam" id="PF01694">
    <property type="entry name" value="Rhomboid"/>
    <property type="match status" value="1"/>
</dbReference>
<accession>A0A8K0HI16</accession>
<keyword evidence="4 7" id="KW-1133">Transmembrane helix</keyword>
<dbReference type="InterPro" id="IPR035952">
    <property type="entry name" value="Rhomboid-like_sf"/>
</dbReference>
<dbReference type="EMBL" id="VOIH02000003">
    <property type="protein sequence ID" value="KAF3452053.1"/>
    <property type="molecule type" value="Genomic_DNA"/>
</dbReference>
<dbReference type="Proteomes" id="UP000796880">
    <property type="component" value="Unassembled WGS sequence"/>
</dbReference>
<comment type="subcellular location">
    <subcellularLocation>
        <location evidence="1">Membrane</location>
        <topology evidence="1">Multi-pass membrane protein</topology>
    </subcellularLocation>
</comment>
<evidence type="ECO:0000256" key="3">
    <source>
        <dbReference type="ARBA" id="ARBA00022692"/>
    </source>
</evidence>
<keyword evidence="3 7" id="KW-0812">Transmembrane</keyword>
<evidence type="ECO:0000256" key="1">
    <source>
        <dbReference type="ARBA" id="ARBA00004141"/>
    </source>
</evidence>
<proteinExistence type="inferred from homology"/>
<reference evidence="9" key="1">
    <citation type="submission" date="2020-03" db="EMBL/GenBank/DDBJ databases">
        <title>A high-quality chromosome-level genome assembly of a woody plant with both climbing and erect habits, Rhamnella rubrinervis.</title>
        <authorList>
            <person name="Lu Z."/>
            <person name="Yang Y."/>
            <person name="Zhu X."/>
            <person name="Sun Y."/>
        </authorList>
    </citation>
    <scope>NUCLEOTIDE SEQUENCE</scope>
    <source>
        <strain evidence="9">BYM</strain>
        <tissue evidence="9">Leaf</tissue>
    </source>
</reference>
<feature type="transmembrane region" description="Helical" evidence="7">
    <location>
        <begin position="67"/>
        <end position="88"/>
    </location>
</feature>
<evidence type="ECO:0000259" key="8">
    <source>
        <dbReference type="Pfam" id="PF01694"/>
    </source>
</evidence>
<dbReference type="InterPro" id="IPR022764">
    <property type="entry name" value="Peptidase_S54_rhomboid_dom"/>
</dbReference>